<feature type="domain" description="Polysaccharide biosynthesis protein CapD-like" evidence="3">
    <location>
        <begin position="294"/>
        <end position="585"/>
    </location>
</feature>
<dbReference type="Proteomes" id="UP000263833">
    <property type="component" value="Unassembled WGS sequence"/>
</dbReference>
<dbReference type="CDD" id="cd05237">
    <property type="entry name" value="UDP_invert_4-6DH_SDR_e"/>
    <property type="match status" value="1"/>
</dbReference>
<evidence type="ECO:0000256" key="2">
    <source>
        <dbReference type="SAM" id="Phobius"/>
    </source>
</evidence>
<evidence type="ECO:0000256" key="1">
    <source>
        <dbReference type="ARBA" id="ARBA00007430"/>
    </source>
</evidence>
<dbReference type="PANTHER" id="PTHR43318">
    <property type="entry name" value="UDP-N-ACETYLGLUCOSAMINE 4,6-DEHYDRATASE"/>
    <property type="match status" value="1"/>
</dbReference>
<evidence type="ECO:0000313" key="5">
    <source>
        <dbReference type="Proteomes" id="UP000263833"/>
    </source>
</evidence>
<comment type="caution">
    <text evidence="4">The sequence shown here is derived from an EMBL/GenBank/DDBJ whole genome shotgun (WGS) entry which is preliminary data.</text>
</comment>
<dbReference type="AlphaFoldDB" id="A0A371B1Z2"/>
<feature type="transmembrane region" description="Helical" evidence="2">
    <location>
        <begin position="24"/>
        <end position="44"/>
    </location>
</feature>
<reference evidence="5" key="1">
    <citation type="submission" date="2018-08" db="EMBL/GenBank/DDBJ databases">
        <authorList>
            <person name="Kim S.-J."/>
            <person name="Jung G.-Y."/>
        </authorList>
    </citation>
    <scope>NUCLEOTIDE SEQUENCE [LARGE SCALE GENOMIC DNA]</scope>
    <source>
        <strain evidence="5">GY_G</strain>
    </source>
</reference>
<dbReference type="EMBL" id="QRGP01000003">
    <property type="protein sequence ID" value="RDV01463.1"/>
    <property type="molecule type" value="Genomic_DNA"/>
</dbReference>
<dbReference type="Gene3D" id="3.40.50.720">
    <property type="entry name" value="NAD(P)-binding Rossmann-like Domain"/>
    <property type="match status" value="2"/>
</dbReference>
<keyword evidence="5" id="KW-1185">Reference proteome</keyword>
<protein>
    <submittedName>
        <fullName evidence="4">Polysaccharide biosynthesis protein</fullName>
    </submittedName>
</protein>
<name>A0A371B1Z2_9SPHN</name>
<dbReference type="SUPFAM" id="SSF51735">
    <property type="entry name" value="NAD(P)-binding Rossmann-fold domains"/>
    <property type="match status" value="1"/>
</dbReference>
<dbReference type="InterPro" id="IPR051203">
    <property type="entry name" value="Polysaccharide_Synthase-Rel"/>
</dbReference>
<feature type="transmembrane region" description="Helical" evidence="2">
    <location>
        <begin position="56"/>
        <end position="75"/>
    </location>
</feature>
<organism evidence="4 5">
    <name type="scientific">Sphingorhabdus pulchriflava</name>
    <dbReference type="NCBI Taxonomy" id="2292257"/>
    <lineage>
        <taxon>Bacteria</taxon>
        <taxon>Pseudomonadati</taxon>
        <taxon>Pseudomonadota</taxon>
        <taxon>Alphaproteobacteria</taxon>
        <taxon>Sphingomonadales</taxon>
        <taxon>Sphingomonadaceae</taxon>
        <taxon>Sphingorhabdus</taxon>
    </lineage>
</organism>
<keyword evidence="2" id="KW-0812">Transmembrane</keyword>
<dbReference type="RefSeq" id="WP_115550241.1">
    <property type="nucleotide sequence ID" value="NZ_QRGP01000003.1"/>
</dbReference>
<evidence type="ECO:0000259" key="3">
    <source>
        <dbReference type="Pfam" id="PF02719"/>
    </source>
</evidence>
<comment type="similarity">
    <text evidence="1">Belongs to the polysaccharide synthase family.</text>
</comment>
<dbReference type="Pfam" id="PF02719">
    <property type="entry name" value="Polysacc_synt_2"/>
    <property type="match status" value="1"/>
</dbReference>
<keyword evidence="2" id="KW-0472">Membrane</keyword>
<sequence>MPWLFAQRFAKLLLELPRVQKRTIAISVDILLCLFTVALAYRLRLDAWIYPIGNQWLSYVTAVVLAIPIFVRFGLYRAIFRYVGWYALSAVTLACLLYGAVYALIFSVIGVTLVPRTTGFLQPILLFIAIGASRAAARFLLGGGYAAILGNSTRRRVLIYGAGSAGRQLAGGLANSQEMQVVAFVDDDVSLHGNHLNGKPIFAPDKLETVIEDLAINDVLLAIPSATRQRRTEIVDGLRGHDVTVRTLPGIFELADGKVTISDLRPLQIEDLLGRDPVPPEPSLMAKCIAGKRVLVTGAGGSIGSELCRQILLQNPSHLALIDNSEFNLYTIEQDLAAFKPANNETVIVPVLASVTDRSRMEEVIRRHSPATVYHAAAYKHVPLVETNPNEGVHNNIFGTRTVAELAVKYGVEDFVLISTDKAVRPPNIMGATKRIAEMVLQVMAEKSSTTRFSMVRFGNVLGSSGSVVPLFKKQIAVGGPVTVTHPEVTRYFMTIPEAAQLVIQAGAMATSGDVFVLDMGEPVKIIDLARRMIELSGLQVKEGEKDDGIEIRITGLRSAEKLYEELLIGEEPMETHHPRIMRAREPVPNPSEFAAFISELNAGFFSLEHIELKQLIGKLVPTVKNPE</sequence>
<accession>A0A371B1Z2</accession>
<dbReference type="OrthoDB" id="9803111at2"/>
<keyword evidence="2" id="KW-1133">Transmembrane helix</keyword>
<evidence type="ECO:0000313" key="4">
    <source>
        <dbReference type="EMBL" id="RDV01463.1"/>
    </source>
</evidence>
<feature type="transmembrane region" description="Helical" evidence="2">
    <location>
        <begin position="87"/>
        <end position="112"/>
    </location>
</feature>
<proteinExistence type="inferred from homology"/>
<gene>
    <name evidence="4" type="ORF">DXH95_14300</name>
</gene>
<dbReference type="InterPro" id="IPR029063">
    <property type="entry name" value="SAM-dependent_MTases_sf"/>
</dbReference>
<dbReference type="PANTHER" id="PTHR43318:SF1">
    <property type="entry name" value="POLYSACCHARIDE BIOSYNTHESIS PROTEIN EPSC-RELATED"/>
    <property type="match status" value="1"/>
</dbReference>
<dbReference type="SUPFAM" id="SSF53335">
    <property type="entry name" value="S-adenosyl-L-methionine-dependent methyltransferases"/>
    <property type="match status" value="1"/>
</dbReference>
<dbReference type="InterPro" id="IPR003869">
    <property type="entry name" value="Polysac_CapD-like"/>
</dbReference>
<dbReference type="InterPro" id="IPR036291">
    <property type="entry name" value="NAD(P)-bd_dom_sf"/>
</dbReference>